<proteinExistence type="inferred from homology"/>
<dbReference type="Pfam" id="PF00254">
    <property type="entry name" value="FKBP_C"/>
    <property type="match status" value="1"/>
</dbReference>
<dbReference type="EC" id="5.2.1.8" evidence="6"/>
<reference evidence="9 10" key="1">
    <citation type="submission" date="2017-02" db="EMBL/GenBank/DDBJ databases">
        <authorList>
            <person name="Peterson S.W."/>
        </authorList>
    </citation>
    <scope>NUCLEOTIDE SEQUENCE [LARGE SCALE GENOMIC DNA]</scope>
    <source>
        <strain evidence="9 10">ATCC 700135</strain>
    </source>
</reference>
<evidence type="ECO:0000256" key="7">
    <source>
        <dbReference type="SAM" id="SignalP"/>
    </source>
</evidence>
<gene>
    <name evidence="9" type="ORF">SAMN02745205_01131</name>
</gene>
<accession>A0A1T4LFV4</accession>
<dbReference type="InterPro" id="IPR001179">
    <property type="entry name" value="PPIase_FKBP_dom"/>
</dbReference>
<evidence type="ECO:0000313" key="9">
    <source>
        <dbReference type="EMBL" id="SJZ53516.1"/>
    </source>
</evidence>
<comment type="catalytic activity">
    <reaction evidence="1 5 6">
        <text>[protein]-peptidylproline (omega=180) = [protein]-peptidylproline (omega=0)</text>
        <dbReference type="Rhea" id="RHEA:16237"/>
        <dbReference type="Rhea" id="RHEA-COMP:10747"/>
        <dbReference type="Rhea" id="RHEA-COMP:10748"/>
        <dbReference type="ChEBI" id="CHEBI:83833"/>
        <dbReference type="ChEBI" id="CHEBI:83834"/>
        <dbReference type="EC" id="5.2.1.8"/>
    </reaction>
</comment>
<sequence>MNRYTIKGWLWLVMAFAFLFSSCNEEVTEVVTEYQRKNDAFVEVVSNDNRYTKLEFLHEGPIYYRVLTAAPDANKDNKPLQNSKVSVYLKGVFPKLQLLSLEEVKALKDVMPLIASGEEFQHKSDKPTPLWVQEKNINSSGSVSTIKGVQVALQNMAVGEKWEVVIPWQMGYRGYSFSGVIPAYSTLVFEIELVDILEK</sequence>
<name>A0A1T4LFV4_PORCN</name>
<evidence type="ECO:0000256" key="6">
    <source>
        <dbReference type="RuleBase" id="RU003915"/>
    </source>
</evidence>
<keyword evidence="3 5" id="KW-0697">Rotamase</keyword>
<organism evidence="9 10">
    <name type="scientific">Porphyromonas cangingivalis</name>
    <dbReference type="NCBI Taxonomy" id="36874"/>
    <lineage>
        <taxon>Bacteria</taxon>
        <taxon>Pseudomonadati</taxon>
        <taxon>Bacteroidota</taxon>
        <taxon>Bacteroidia</taxon>
        <taxon>Bacteroidales</taxon>
        <taxon>Porphyromonadaceae</taxon>
        <taxon>Porphyromonas</taxon>
    </lineage>
</organism>
<dbReference type="RefSeq" id="WP_025837657.1">
    <property type="nucleotide sequence ID" value="NZ_FUWL01000007.1"/>
</dbReference>
<dbReference type="PROSITE" id="PS51257">
    <property type="entry name" value="PROKAR_LIPOPROTEIN"/>
    <property type="match status" value="1"/>
</dbReference>
<feature type="signal peptide" evidence="7">
    <location>
        <begin position="1"/>
        <end position="25"/>
    </location>
</feature>
<dbReference type="PANTHER" id="PTHR43811">
    <property type="entry name" value="FKBP-TYPE PEPTIDYL-PROLYL CIS-TRANS ISOMERASE FKPA"/>
    <property type="match status" value="1"/>
</dbReference>
<dbReference type="OrthoDB" id="9814548at2"/>
<feature type="domain" description="PPIase FKBP-type" evidence="8">
    <location>
        <begin position="82"/>
        <end position="197"/>
    </location>
</feature>
<evidence type="ECO:0000256" key="1">
    <source>
        <dbReference type="ARBA" id="ARBA00000971"/>
    </source>
</evidence>
<protein>
    <recommendedName>
        <fullName evidence="6">Peptidyl-prolyl cis-trans isomerase</fullName>
        <ecNumber evidence="6">5.2.1.8</ecNumber>
    </recommendedName>
</protein>
<keyword evidence="7" id="KW-0732">Signal</keyword>
<evidence type="ECO:0000313" key="10">
    <source>
        <dbReference type="Proteomes" id="UP000189956"/>
    </source>
</evidence>
<dbReference type="PANTHER" id="PTHR43811:SF19">
    <property type="entry name" value="39 KDA FK506-BINDING NUCLEAR PROTEIN"/>
    <property type="match status" value="1"/>
</dbReference>
<feature type="chain" id="PRO_5010554613" description="Peptidyl-prolyl cis-trans isomerase" evidence="7">
    <location>
        <begin position="26"/>
        <end position="199"/>
    </location>
</feature>
<dbReference type="SUPFAM" id="SSF54534">
    <property type="entry name" value="FKBP-like"/>
    <property type="match status" value="1"/>
</dbReference>
<comment type="similarity">
    <text evidence="2 6">Belongs to the FKBP-type PPIase family.</text>
</comment>
<keyword evidence="4 5" id="KW-0413">Isomerase</keyword>
<dbReference type="GO" id="GO:0003755">
    <property type="term" value="F:peptidyl-prolyl cis-trans isomerase activity"/>
    <property type="evidence" value="ECO:0007669"/>
    <property type="project" value="UniProtKB-UniRule"/>
</dbReference>
<evidence type="ECO:0000256" key="2">
    <source>
        <dbReference type="ARBA" id="ARBA00006577"/>
    </source>
</evidence>
<dbReference type="EMBL" id="FUWL01000007">
    <property type="protein sequence ID" value="SJZ53516.1"/>
    <property type="molecule type" value="Genomic_DNA"/>
</dbReference>
<evidence type="ECO:0000256" key="3">
    <source>
        <dbReference type="ARBA" id="ARBA00023110"/>
    </source>
</evidence>
<evidence type="ECO:0000259" key="8">
    <source>
        <dbReference type="PROSITE" id="PS50059"/>
    </source>
</evidence>
<dbReference type="PROSITE" id="PS50059">
    <property type="entry name" value="FKBP_PPIASE"/>
    <property type="match status" value="1"/>
</dbReference>
<evidence type="ECO:0000256" key="5">
    <source>
        <dbReference type="PROSITE-ProRule" id="PRU00277"/>
    </source>
</evidence>
<dbReference type="Gene3D" id="3.10.50.40">
    <property type="match status" value="1"/>
</dbReference>
<dbReference type="AlphaFoldDB" id="A0A1T4LFV4"/>
<dbReference type="InterPro" id="IPR046357">
    <property type="entry name" value="PPIase_dom_sf"/>
</dbReference>
<evidence type="ECO:0000256" key="4">
    <source>
        <dbReference type="ARBA" id="ARBA00023235"/>
    </source>
</evidence>
<dbReference type="Proteomes" id="UP000189956">
    <property type="component" value="Unassembled WGS sequence"/>
</dbReference>